<name>A0A1Q2M3H2_9GAMM</name>
<evidence type="ECO:0000259" key="3">
    <source>
        <dbReference type="Pfam" id="PF00171"/>
    </source>
</evidence>
<evidence type="ECO:0000313" key="5">
    <source>
        <dbReference type="Proteomes" id="UP000188219"/>
    </source>
</evidence>
<evidence type="ECO:0000256" key="1">
    <source>
        <dbReference type="ARBA" id="ARBA00009986"/>
    </source>
</evidence>
<dbReference type="InterPro" id="IPR016162">
    <property type="entry name" value="Ald_DH_N"/>
</dbReference>
<dbReference type="STRING" id="260552.Mag101_05885"/>
<dbReference type="Gene3D" id="3.40.605.10">
    <property type="entry name" value="Aldehyde Dehydrogenase, Chain A, domain 1"/>
    <property type="match status" value="1"/>
</dbReference>
<dbReference type="GO" id="GO:0016620">
    <property type="term" value="F:oxidoreductase activity, acting on the aldehyde or oxo group of donors, NAD or NADP as acceptor"/>
    <property type="evidence" value="ECO:0007669"/>
    <property type="project" value="InterPro"/>
</dbReference>
<accession>A0A1Q2M3H2</accession>
<gene>
    <name evidence="4" type="ORF">Mag101_05885</name>
</gene>
<reference evidence="4" key="1">
    <citation type="submission" date="2017-02" db="EMBL/GenBank/DDBJ databases">
        <title>Genome of Microbulbifer agarilyticus GP101.</title>
        <authorList>
            <person name="Jung J."/>
            <person name="Bae S.S."/>
            <person name="Baek K."/>
        </authorList>
    </citation>
    <scope>NUCLEOTIDE SEQUENCE [LARGE SCALE GENOMIC DNA]</scope>
    <source>
        <strain evidence="4">GP101</strain>
    </source>
</reference>
<evidence type="ECO:0000313" key="4">
    <source>
        <dbReference type="EMBL" id="AQQ67220.1"/>
    </source>
</evidence>
<proteinExistence type="inferred from homology"/>
<protein>
    <submittedName>
        <fullName evidence="4">Aldehyde dehydrogenase</fullName>
    </submittedName>
</protein>
<feature type="domain" description="Aldehyde dehydrogenase" evidence="3">
    <location>
        <begin position="29"/>
        <end position="488"/>
    </location>
</feature>
<dbReference type="OrthoDB" id="9812625at2"/>
<dbReference type="Pfam" id="PF00171">
    <property type="entry name" value="Aldedh"/>
    <property type="match status" value="1"/>
</dbReference>
<dbReference type="EMBL" id="CP019650">
    <property type="protein sequence ID" value="AQQ67220.1"/>
    <property type="molecule type" value="Genomic_DNA"/>
</dbReference>
<dbReference type="FunFam" id="3.40.605.10:FF:000007">
    <property type="entry name" value="NAD/NADP-dependent betaine aldehyde dehydrogenase"/>
    <property type="match status" value="1"/>
</dbReference>
<comment type="similarity">
    <text evidence="1">Belongs to the aldehyde dehydrogenase family.</text>
</comment>
<keyword evidence="5" id="KW-1185">Reference proteome</keyword>
<dbReference type="PANTHER" id="PTHR11699">
    <property type="entry name" value="ALDEHYDE DEHYDROGENASE-RELATED"/>
    <property type="match status" value="1"/>
</dbReference>
<dbReference type="Gene3D" id="3.40.309.10">
    <property type="entry name" value="Aldehyde Dehydrogenase, Chain A, domain 2"/>
    <property type="match status" value="1"/>
</dbReference>
<dbReference type="InterPro" id="IPR016163">
    <property type="entry name" value="Ald_DH_C"/>
</dbReference>
<dbReference type="SUPFAM" id="SSF53720">
    <property type="entry name" value="ALDH-like"/>
    <property type="match status" value="1"/>
</dbReference>
<dbReference type="Proteomes" id="UP000188219">
    <property type="component" value="Chromosome"/>
</dbReference>
<dbReference type="AlphaFoldDB" id="A0A1Q2M3H2"/>
<dbReference type="InterPro" id="IPR015590">
    <property type="entry name" value="Aldehyde_DH_dom"/>
</dbReference>
<sequence length="498" mass="53351">MGKVMIETTAKVQAFIGQSHIPFYSNGAWVTGSTGKSMTVENPADKSRLATISEALASDAEQAIEGAHAAFSSWQETSPAERAALLRKLADLCERDAEELSQLEALDVGKPVENARGFDVPFGIECLRYFADLCEKEEFETPLTLDGMKQARKVRLPYGVVGFIFPWNFPLTLCQWGIAPALAAGNTVVVKPSEVTPLSTLYLAKLAEEAGFPAGVINVLPGEGPEVGSVFTQHPKVRFVSFTGSSRVGRLIGEACGANLKPVKLELGGKGASILCDDANISAAAAGLAGAITLNTGQVCCTATRWIVHESVASEFIEQVKAELDKVLIKAGMNEDSQMGPLVSERQLNTVNGYIQQGQEQGAEIVYGGQPLSDAERSGYYVCPTLLMGSEENICFREEVFGPVAYITTFKDDADALRQVNSLDYGLANSVWTTNNDRAISIAKKMVSGNSWVNAHNVFAYGLPYGACSASGMGGGVNSRETMLDYTRNLSIAEPEEE</sequence>
<dbReference type="eggNOG" id="COG1012">
    <property type="taxonomic scope" value="Bacteria"/>
</dbReference>
<evidence type="ECO:0000256" key="2">
    <source>
        <dbReference type="ARBA" id="ARBA00023002"/>
    </source>
</evidence>
<dbReference type="KEGG" id="maga:Mag101_05885"/>
<organism evidence="4 5">
    <name type="scientific">Microbulbifer agarilyticus</name>
    <dbReference type="NCBI Taxonomy" id="260552"/>
    <lineage>
        <taxon>Bacteria</taxon>
        <taxon>Pseudomonadati</taxon>
        <taxon>Pseudomonadota</taxon>
        <taxon>Gammaproteobacteria</taxon>
        <taxon>Cellvibrionales</taxon>
        <taxon>Microbulbiferaceae</taxon>
        <taxon>Microbulbifer</taxon>
    </lineage>
</organism>
<keyword evidence="2" id="KW-0560">Oxidoreductase</keyword>
<dbReference type="InterPro" id="IPR016161">
    <property type="entry name" value="Ald_DH/histidinol_DH"/>
</dbReference>